<accession>A0A7W7MND8</accession>
<evidence type="ECO:0000313" key="2">
    <source>
        <dbReference type="EMBL" id="MBB4760896.1"/>
    </source>
</evidence>
<evidence type="ECO:0000259" key="1">
    <source>
        <dbReference type="SMART" id="SM00939"/>
    </source>
</evidence>
<comment type="caution">
    <text evidence="2">The sequence shown here is derived from an EMBL/GenBank/DDBJ whole genome shotgun (WGS) entry which is preliminary data.</text>
</comment>
<feature type="domain" description="Xaa-Pro dipeptidyl-peptidase C-terminal" evidence="1">
    <location>
        <begin position="1"/>
        <end position="115"/>
    </location>
</feature>
<protein>
    <submittedName>
        <fullName evidence="2">Putative CocE/NonD family hydrolase</fullName>
    </submittedName>
</protein>
<dbReference type="SUPFAM" id="SSF49785">
    <property type="entry name" value="Galactose-binding domain-like"/>
    <property type="match status" value="1"/>
</dbReference>
<organism evidence="2 3">
    <name type="scientific">Actinoplanes digitatis</name>
    <dbReference type="NCBI Taxonomy" id="1868"/>
    <lineage>
        <taxon>Bacteria</taxon>
        <taxon>Bacillati</taxon>
        <taxon>Actinomycetota</taxon>
        <taxon>Actinomycetes</taxon>
        <taxon>Micromonosporales</taxon>
        <taxon>Micromonosporaceae</taxon>
        <taxon>Actinoplanes</taxon>
    </lineage>
</organism>
<gene>
    <name evidence="2" type="ORF">BJ971_001452</name>
</gene>
<dbReference type="InterPro" id="IPR013736">
    <property type="entry name" value="Xaa-Pro_dipept_C"/>
</dbReference>
<dbReference type="Gene3D" id="2.60.120.260">
    <property type="entry name" value="Galactose-binding domain-like"/>
    <property type="match status" value="1"/>
</dbReference>
<dbReference type="GO" id="GO:0008239">
    <property type="term" value="F:dipeptidyl-peptidase activity"/>
    <property type="evidence" value="ECO:0007669"/>
    <property type="project" value="InterPro"/>
</dbReference>
<dbReference type="InterPro" id="IPR005674">
    <property type="entry name" value="CocE/Ser_esterase"/>
</dbReference>
<reference evidence="2 3" key="1">
    <citation type="submission" date="2020-08" db="EMBL/GenBank/DDBJ databases">
        <title>Sequencing the genomes of 1000 actinobacteria strains.</title>
        <authorList>
            <person name="Klenk H.-P."/>
        </authorList>
    </citation>
    <scope>NUCLEOTIDE SEQUENCE [LARGE SCALE GENOMIC DNA]</scope>
    <source>
        <strain evidence="2 3">DSM 43149</strain>
    </source>
</reference>
<sequence length="119" mass="12555">MGTPSADLYATGSTGHFDLFVRLCDVDPGGRSVNVCDGFVRLTPDHADEDPVRIALGAAGHRFAAGHRIRLQVSGGAHPRFARNPGTGEPLGTAVRMVATRTTVHHDPVHPSALVLPMV</sequence>
<keyword evidence="3" id="KW-1185">Reference proteome</keyword>
<dbReference type="NCBIfam" id="TIGR00976">
    <property type="entry name" value="CocE_NonD"/>
    <property type="match status" value="1"/>
</dbReference>
<dbReference type="EMBL" id="JACHNH010000001">
    <property type="protein sequence ID" value="MBB4760896.1"/>
    <property type="molecule type" value="Genomic_DNA"/>
</dbReference>
<name>A0A7W7MND8_9ACTN</name>
<dbReference type="AlphaFoldDB" id="A0A7W7MND8"/>
<proteinExistence type="predicted"/>
<dbReference type="SMART" id="SM00939">
    <property type="entry name" value="PepX_C"/>
    <property type="match status" value="1"/>
</dbReference>
<keyword evidence="2" id="KW-0378">Hydrolase</keyword>
<dbReference type="InterPro" id="IPR008979">
    <property type="entry name" value="Galactose-bd-like_sf"/>
</dbReference>
<dbReference type="Proteomes" id="UP000578112">
    <property type="component" value="Unassembled WGS sequence"/>
</dbReference>
<evidence type="ECO:0000313" key="3">
    <source>
        <dbReference type="Proteomes" id="UP000578112"/>
    </source>
</evidence>
<dbReference type="Pfam" id="PF08530">
    <property type="entry name" value="PepX_C"/>
    <property type="match status" value="1"/>
</dbReference>